<evidence type="ECO:0000256" key="1">
    <source>
        <dbReference type="ARBA" id="ARBA00004496"/>
    </source>
</evidence>
<dbReference type="Proteomes" id="UP000229315">
    <property type="component" value="Unassembled WGS sequence"/>
</dbReference>
<sequence length="475" mass="53609">MFFLKKNPTAEIRLFNTKGRMKEAFQPLSKGQVKMYSCGPTVYDYAHIGNLRSFVLSDITRRVFEYAGYEVKQVINITDFGHLVGDADDTEDKMLLGLRREGLALNMENMLSLADTYIDAFKEDIQAMNVHTPDVLPRASDHVRGMVAYIETLLQKNYAYATSDGIYFDTAKFSDYGVLGGSGSEEHSRIGVSAEKKNQKDFALWKFNSEIGWDAPWGKGVPGWHIECTAMSTRYLGKSFDIHTGGIDHIAIHHNNEIAQAESANNKPYARFWLHNEFVTFDSKRIGKSEGNAITLRQVVDKGISPLSYRYWLLTGHYRQSMNFTWDAVHAAQTARERALRAFSELKGKGEVDEVYRKLFEGALYDDLNTPEAVAVMWRLIKDETVSQGSKKATLLLFDTVFGIGFLSLEKKADSAKISVSSEKEIPDDVQQLSDKREQARTEGNWNEADTLRAQIEALGFTVEDTPDGPVLRRT</sequence>
<evidence type="ECO:0000256" key="12">
    <source>
        <dbReference type="HAMAP-Rule" id="MF_00041"/>
    </source>
</evidence>
<comment type="subcellular location">
    <subcellularLocation>
        <location evidence="1 12">Cytoplasm</location>
    </subcellularLocation>
</comment>
<dbReference type="GO" id="GO:0005829">
    <property type="term" value="C:cytosol"/>
    <property type="evidence" value="ECO:0007669"/>
    <property type="project" value="TreeGrafter"/>
</dbReference>
<comment type="cofactor">
    <cofactor evidence="12">
        <name>Zn(2+)</name>
        <dbReference type="ChEBI" id="CHEBI:29105"/>
    </cofactor>
    <text evidence="12">Binds 1 zinc ion per subunit.</text>
</comment>
<feature type="domain" description="Cysteinyl-tRNA synthetase class Ia DALR" evidence="14">
    <location>
        <begin position="360"/>
        <end position="383"/>
    </location>
</feature>
<accession>A0A2H0UF51</accession>
<evidence type="ECO:0000259" key="13">
    <source>
        <dbReference type="Pfam" id="PF01406"/>
    </source>
</evidence>
<evidence type="ECO:0000256" key="4">
    <source>
        <dbReference type="ARBA" id="ARBA00022490"/>
    </source>
</evidence>
<dbReference type="PRINTS" id="PR00983">
    <property type="entry name" value="TRNASYNTHCYS"/>
</dbReference>
<evidence type="ECO:0000259" key="15">
    <source>
        <dbReference type="Pfam" id="PF23493"/>
    </source>
</evidence>
<evidence type="ECO:0000256" key="8">
    <source>
        <dbReference type="ARBA" id="ARBA00022833"/>
    </source>
</evidence>
<evidence type="ECO:0000256" key="6">
    <source>
        <dbReference type="ARBA" id="ARBA00022723"/>
    </source>
</evidence>
<evidence type="ECO:0000256" key="5">
    <source>
        <dbReference type="ARBA" id="ARBA00022598"/>
    </source>
</evidence>
<dbReference type="GO" id="GO:0004817">
    <property type="term" value="F:cysteine-tRNA ligase activity"/>
    <property type="evidence" value="ECO:0007669"/>
    <property type="project" value="UniProtKB-UniRule"/>
</dbReference>
<feature type="binding site" evidence="12">
    <location>
        <position position="288"/>
    </location>
    <ligand>
        <name>ATP</name>
        <dbReference type="ChEBI" id="CHEBI:30616"/>
    </ligand>
</feature>
<dbReference type="InterPro" id="IPR009080">
    <property type="entry name" value="tRNAsynth_Ia_anticodon-bd"/>
</dbReference>
<comment type="similarity">
    <text evidence="2 12">Belongs to the class-I aminoacyl-tRNA synthetase family.</text>
</comment>
<feature type="domain" description="Cysteinyl-tRNA ligase anticodon binding" evidence="15">
    <location>
        <begin position="425"/>
        <end position="468"/>
    </location>
</feature>
<comment type="caution">
    <text evidence="12">Lacks conserved residue(s) required for the propagation of feature annotation.</text>
</comment>
<dbReference type="EMBL" id="PFBH01000020">
    <property type="protein sequence ID" value="PIR84990.1"/>
    <property type="molecule type" value="Genomic_DNA"/>
</dbReference>
<dbReference type="Pfam" id="PF01406">
    <property type="entry name" value="tRNA-synt_1e"/>
    <property type="match status" value="1"/>
</dbReference>
<dbReference type="SUPFAM" id="SSF47323">
    <property type="entry name" value="Anticodon-binding domain of a subclass of class I aminoacyl-tRNA synthetases"/>
    <property type="match status" value="1"/>
</dbReference>
<comment type="subunit">
    <text evidence="3 12">Monomer.</text>
</comment>
<gene>
    <name evidence="12" type="primary">cysS</name>
    <name evidence="16" type="ORF">COU15_03205</name>
</gene>
<keyword evidence="10 12" id="KW-0648">Protein biosynthesis</keyword>
<dbReference type="Pfam" id="PF09190">
    <property type="entry name" value="DALR_2"/>
    <property type="match status" value="1"/>
</dbReference>
<evidence type="ECO:0000259" key="14">
    <source>
        <dbReference type="Pfam" id="PF09190"/>
    </source>
</evidence>
<dbReference type="GO" id="GO:0005524">
    <property type="term" value="F:ATP binding"/>
    <property type="evidence" value="ECO:0007669"/>
    <property type="project" value="UniProtKB-UniRule"/>
</dbReference>
<evidence type="ECO:0000313" key="16">
    <source>
        <dbReference type="EMBL" id="PIR84990.1"/>
    </source>
</evidence>
<evidence type="ECO:0000256" key="10">
    <source>
        <dbReference type="ARBA" id="ARBA00022917"/>
    </source>
</evidence>
<dbReference type="InterPro" id="IPR024909">
    <property type="entry name" value="Cys-tRNA/MSH_ligase"/>
</dbReference>
<feature type="domain" description="tRNA synthetases class I catalytic" evidence="13">
    <location>
        <begin position="25"/>
        <end position="333"/>
    </location>
</feature>
<dbReference type="InterPro" id="IPR014729">
    <property type="entry name" value="Rossmann-like_a/b/a_fold"/>
</dbReference>
<dbReference type="InterPro" id="IPR056411">
    <property type="entry name" value="CysS_C"/>
</dbReference>
<dbReference type="InterPro" id="IPR015803">
    <property type="entry name" value="Cys-tRNA-ligase"/>
</dbReference>
<dbReference type="NCBIfam" id="TIGR00435">
    <property type="entry name" value="cysS"/>
    <property type="match status" value="1"/>
</dbReference>
<dbReference type="CDD" id="cd00672">
    <property type="entry name" value="CysRS_core"/>
    <property type="match status" value="1"/>
</dbReference>
<reference evidence="17" key="1">
    <citation type="submission" date="2017-09" db="EMBL/GenBank/DDBJ databases">
        <title>Depth-based differentiation of microbial function through sediment-hosted aquifers and enrichment of novel symbionts in the deep terrestrial subsurface.</title>
        <authorList>
            <person name="Probst A.J."/>
            <person name="Ladd B."/>
            <person name="Jarett J.K."/>
            <person name="Geller-Mcgrath D.E."/>
            <person name="Sieber C.M.K."/>
            <person name="Emerson J.B."/>
            <person name="Anantharaman K."/>
            <person name="Thomas B.C."/>
            <person name="Malmstrom R."/>
            <person name="Stieglmeier M."/>
            <person name="Klingl A."/>
            <person name="Woyke T."/>
            <person name="Ryan C.M."/>
            <person name="Banfield J.F."/>
        </authorList>
    </citation>
    <scope>NUCLEOTIDE SEQUENCE [LARGE SCALE GENOMIC DNA]</scope>
</reference>
<evidence type="ECO:0000256" key="3">
    <source>
        <dbReference type="ARBA" id="ARBA00011245"/>
    </source>
</evidence>
<dbReference type="PANTHER" id="PTHR10890">
    <property type="entry name" value="CYSTEINYL-TRNA SYNTHETASE"/>
    <property type="match status" value="1"/>
</dbReference>
<feature type="binding site" evidence="12">
    <location>
        <position position="38"/>
    </location>
    <ligand>
        <name>Zn(2+)</name>
        <dbReference type="ChEBI" id="CHEBI:29105"/>
    </ligand>
</feature>
<dbReference type="EC" id="6.1.1.16" evidence="12"/>
<comment type="caution">
    <text evidence="16">The sequence shown here is derived from an EMBL/GenBank/DDBJ whole genome shotgun (WGS) entry which is preliminary data.</text>
</comment>
<keyword evidence="7 12" id="KW-0547">Nucleotide-binding</keyword>
<dbReference type="InterPro" id="IPR032678">
    <property type="entry name" value="tRNA-synt_1_cat_dom"/>
</dbReference>
<proteinExistence type="inferred from homology"/>
<feature type="binding site" evidence="12">
    <location>
        <position position="257"/>
    </location>
    <ligand>
        <name>Zn(2+)</name>
        <dbReference type="ChEBI" id="CHEBI:29105"/>
    </ligand>
</feature>
<dbReference type="Gene3D" id="1.20.120.640">
    <property type="entry name" value="Anticodon-binding domain of a subclass of class I aminoacyl-tRNA synthetases"/>
    <property type="match status" value="1"/>
</dbReference>
<dbReference type="InterPro" id="IPR015273">
    <property type="entry name" value="Cys-tRNA-synt_Ia_DALR"/>
</dbReference>
<dbReference type="AlphaFoldDB" id="A0A2H0UF51"/>
<dbReference type="SUPFAM" id="SSF52374">
    <property type="entry name" value="Nucleotidylyl transferase"/>
    <property type="match status" value="1"/>
</dbReference>
<dbReference type="Gene3D" id="3.40.50.620">
    <property type="entry name" value="HUPs"/>
    <property type="match status" value="1"/>
</dbReference>
<comment type="catalytic activity">
    <reaction evidence="12">
        <text>tRNA(Cys) + L-cysteine + ATP = L-cysteinyl-tRNA(Cys) + AMP + diphosphate</text>
        <dbReference type="Rhea" id="RHEA:17773"/>
        <dbReference type="Rhea" id="RHEA-COMP:9661"/>
        <dbReference type="Rhea" id="RHEA-COMP:9679"/>
        <dbReference type="ChEBI" id="CHEBI:30616"/>
        <dbReference type="ChEBI" id="CHEBI:33019"/>
        <dbReference type="ChEBI" id="CHEBI:35235"/>
        <dbReference type="ChEBI" id="CHEBI:78442"/>
        <dbReference type="ChEBI" id="CHEBI:78517"/>
        <dbReference type="ChEBI" id="CHEBI:456215"/>
        <dbReference type="EC" id="6.1.1.16"/>
    </reaction>
</comment>
<organism evidence="16 17">
    <name type="scientific">Candidatus Kaiserbacteria bacterium CG10_big_fil_rev_8_21_14_0_10_45_20</name>
    <dbReference type="NCBI Taxonomy" id="1974607"/>
    <lineage>
        <taxon>Bacteria</taxon>
        <taxon>Candidatus Kaiseribacteriota</taxon>
    </lineage>
</organism>
<dbReference type="PANTHER" id="PTHR10890:SF3">
    <property type="entry name" value="CYSTEINE--TRNA LIGASE, CYTOPLASMIC"/>
    <property type="match status" value="1"/>
</dbReference>
<protein>
    <recommendedName>
        <fullName evidence="12">Cysteine--tRNA ligase</fullName>
        <ecNumber evidence="12">6.1.1.16</ecNumber>
    </recommendedName>
    <alternativeName>
        <fullName evidence="12">Cysteinyl-tRNA synthetase</fullName>
        <shortName evidence="12">CysRS</shortName>
    </alternativeName>
</protein>
<evidence type="ECO:0000256" key="2">
    <source>
        <dbReference type="ARBA" id="ARBA00005594"/>
    </source>
</evidence>
<keyword evidence="5 12" id="KW-0436">Ligase</keyword>
<feature type="binding site" evidence="12">
    <location>
        <position position="253"/>
    </location>
    <ligand>
        <name>Zn(2+)</name>
        <dbReference type="ChEBI" id="CHEBI:29105"/>
    </ligand>
</feature>
<evidence type="ECO:0000256" key="11">
    <source>
        <dbReference type="ARBA" id="ARBA00023146"/>
    </source>
</evidence>
<feature type="short sequence motif" description="'HIGH' region" evidence="12">
    <location>
        <begin position="40"/>
        <end position="50"/>
    </location>
</feature>
<evidence type="ECO:0000256" key="9">
    <source>
        <dbReference type="ARBA" id="ARBA00022840"/>
    </source>
</evidence>
<dbReference type="GO" id="GO:0006423">
    <property type="term" value="P:cysteinyl-tRNA aminoacylation"/>
    <property type="evidence" value="ECO:0007669"/>
    <property type="project" value="UniProtKB-UniRule"/>
</dbReference>
<evidence type="ECO:0000313" key="17">
    <source>
        <dbReference type="Proteomes" id="UP000229315"/>
    </source>
</evidence>
<evidence type="ECO:0000256" key="7">
    <source>
        <dbReference type="ARBA" id="ARBA00022741"/>
    </source>
</evidence>
<keyword evidence="6 12" id="KW-0479">Metal-binding</keyword>
<dbReference type="GO" id="GO:0008270">
    <property type="term" value="F:zinc ion binding"/>
    <property type="evidence" value="ECO:0007669"/>
    <property type="project" value="UniProtKB-UniRule"/>
</dbReference>
<dbReference type="Pfam" id="PF23493">
    <property type="entry name" value="CysS_C"/>
    <property type="match status" value="1"/>
</dbReference>
<dbReference type="HAMAP" id="MF_00041">
    <property type="entry name" value="Cys_tRNA_synth"/>
    <property type="match status" value="1"/>
</dbReference>
<name>A0A2H0UF51_9BACT</name>
<keyword evidence="4 12" id="KW-0963">Cytoplasm</keyword>
<keyword evidence="9 12" id="KW-0067">ATP-binding</keyword>
<feature type="binding site" evidence="12">
    <location>
        <position position="228"/>
    </location>
    <ligand>
        <name>Zn(2+)</name>
        <dbReference type="ChEBI" id="CHEBI:29105"/>
    </ligand>
</feature>
<keyword evidence="11 12" id="KW-0030">Aminoacyl-tRNA synthetase</keyword>
<keyword evidence="8 12" id="KW-0862">Zinc</keyword>